<organism evidence="1">
    <name type="scientific">Anguilla anguilla</name>
    <name type="common">European freshwater eel</name>
    <name type="synonym">Muraena anguilla</name>
    <dbReference type="NCBI Taxonomy" id="7936"/>
    <lineage>
        <taxon>Eukaryota</taxon>
        <taxon>Metazoa</taxon>
        <taxon>Chordata</taxon>
        <taxon>Craniata</taxon>
        <taxon>Vertebrata</taxon>
        <taxon>Euteleostomi</taxon>
        <taxon>Actinopterygii</taxon>
        <taxon>Neopterygii</taxon>
        <taxon>Teleostei</taxon>
        <taxon>Anguilliformes</taxon>
        <taxon>Anguillidae</taxon>
        <taxon>Anguilla</taxon>
    </lineage>
</organism>
<proteinExistence type="predicted"/>
<name>A0A0E9UHF8_ANGAN</name>
<accession>A0A0E9UHF8</accession>
<dbReference type="EMBL" id="GBXM01043902">
    <property type="protein sequence ID" value="JAH64675.1"/>
    <property type="molecule type" value="Transcribed_RNA"/>
</dbReference>
<protein>
    <submittedName>
        <fullName evidence="1">Uncharacterized protein</fullName>
    </submittedName>
</protein>
<reference evidence="1" key="1">
    <citation type="submission" date="2014-11" db="EMBL/GenBank/DDBJ databases">
        <authorList>
            <person name="Amaro Gonzalez C."/>
        </authorList>
    </citation>
    <scope>NUCLEOTIDE SEQUENCE</scope>
</reference>
<reference evidence="1" key="2">
    <citation type="journal article" date="2015" name="Fish Shellfish Immunol.">
        <title>Early steps in the European eel (Anguilla anguilla)-Vibrio vulnificus interaction in the gills: Role of the RtxA13 toxin.</title>
        <authorList>
            <person name="Callol A."/>
            <person name="Pajuelo D."/>
            <person name="Ebbesson L."/>
            <person name="Teles M."/>
            <person name="MacKenzie S."/>
            <person name="Amaro C."/>
        </authorList>
    </citation>
    <scope>NUCLEOTIDE SEQUENCE</scope>
</reference>
<dbReference type="AlphaFoldDB" id="A0A0E9UHF8"/>
<sequence length="40" mass="4636">MLNAYVYQKARMGSYMQFMTTDILIFLKLKKADRSGDSTV</sequence>
<evidence type="ECO:0000313" key="1">
    <source>
        <dbReference type="EMBL" id="JAH64675.1"/>
    </source>
</evidence>